<keyword evidence="7 9" id="KW-0472">Membrane</keyword>
<dbReference type="PANTHER" id="PTHR31595:SF31">
    <property type="entry name" value="LONG-CHAIN-ALCOHOL O-FATTY-ACYLTRANSFERASE 7-RELATED"/>
    <property type="match status" value="1"/>
</dbReference>
<dbReference type="InterPro" id="IPR044851">
    <property type="entry name" value="Wax_synthase"/>
</dbReference>
<name>R0EV04_9BRAS</name>
<dbReference type="GO" id="GO:0006629">
    <property type="term" value="P:lipid metabolic process"/>
    <property type="evidence" value="ECO:0007669"/>
    <property type="project" value="UniProtKB-KW"/>
</dbReference>
<dbReference type="PANTHER" id="PTHR31595">
    <property type="entry name" value="LONG-CHAIN-ALCOHOL O-FATTY-ACYLTRANSFERASE 3-RELATED"/>
    <property type="match status" value="1"/>
</dbReference>
<dbReference type="InterPro" id="IPR032805">
    <property type="entry name" value="Wax_synthase_dom"/>
</dbReference>
<keyword evidence="5 9" id="KW-1133">Transmembrane helix</keyword>
<sequence length="345" mass="39684">MEEEMKSLIKVGVSTIISVSYCYLLPPRIKSGVYRLVSIIPVCALLFVLPLFFSFSILSSTSAFFLSAIANSRLILFSFDQGPLFPLPSNLFRFACFTCFPIQRQQNPKSQYHFSTYVFAVKVAILVVLLYVHNDMTSLHPALLFCIHPLYLYLLLEILLTLFRILMTIVLGCDLEPHFYEPYLATSLQDFWGRRWNLIVSATLRACVYIPVRRACRRVLSSDHAMLIAVFGTFVVSAVAHEVVFFYITREMPTGEVGSFFVLHGVCTVAEVAVKRTAFMRRWPVRPVVSWLLTMGFVNVTADWLFFPQLIRSNVMERCSNEISLIIDFFRRNLSPRLWLSNYLM</sequence>
<keyword evidence="3" id="KW-0808">Transferase</keyword>
<dbReference type="GO" id="GO:0016020">
    <property type="term" value="C:membrane"/>
    <property type="evidence" value="ECO:0007669"/>
    <property type="project" value="UniProtKB-SubCell"/>
</dbReference>
<accession>R0EV04</accession>
<evidence type="ECO:0000256" key="1">
    <source>
        <dbReference type="ARBA" id="ARBA00004141"/>
    </source>
</evidence>
<evidence type="ECO:0000256" key="2">
    <source>
        <dbReference type="ARBA" id="ARBA00007282"/>
    </source>
</evidence>
<feature type="transmembrane region" description="Helical" evidence="9">
    <location>
        <begin position="224"/>
        <end position="248"/>
    </location>
</feature>
<evidence type="ECO:0000259" key="10">
    <source>
        <dbReference type="Pfam" id="PF13813"/>
    </source>
</evidence>
<dbReference type="GO" id="GO:0008374">
    <property type="term" value="F:O-acyltransferase activity"/>
    <property type="evidence" value="ECO:0007669"/>
    <property type="project" value="InterPro"/>
</dbReference>
<feature type="transmembrane region" description="Helical" evidence="9">
    <location>
        <begin position="152"/>
        <end position="172"/>
    </location>
</feature>
<evidence type="ECO:0000313" key="11">
    <source>
        <dbReference type="EMBL" id="EOA12646.1"/>
    </source>
</evidence>
<comment type="similarity">
    <text evidence="2">Belongs to the wax synthase family.</text>
</comment>
<feature type="domain" description="Wax synthase" evidence="10">
    <location>
        <begin position="176"/>
        <end position="262"/>
    </location>
</feature>
<dbReference type="EMBL" id="KB870812">
    <property type="protein sequence ID" value="EOA12646.1"/>
    <property type="molecule type" value="Genomic_DNA"/>
</dbReference>
<evidence type="ECO:0000256" key="6">
    <source>
        <dbReference type="ARBA" id="ARBA00023098"/>
    </source>
</evidence>
<comment type="subcellular location">
    <subcellularLocation>
        <location evidence="1">Membrane</location>
        <topology evidence="1">Multi-pass membrane protein</topology>
    </subcellularLocation>
</comment>
<evidence type="ECO:0000256" key="8">
    <source>
        <dbReference type="ARBA" id="ARBA00023315"/>
    </source>
</evidence>
<evidence type="ECO:0000256" key="7">
    <source>
        <dbReference type="ARBA" id="ARBA00023136"/>
    </source>
</evidence>
<feature type="transmembrane region" description="Helical" evidence="9">
    <location>
        <begin position="114"/>
        <end position="132"/>
    </location>
</feature>
<feature type="transmembrane region" description="Helical" evidence="9">
    <location>
        <begin position="288"/>
        <end position="307"/>
    </location>
</feature>
<evidence type="ECO:0000256" key="4">
    <source>
        <dbReference type="ARBA" id="ARBA00022692"/>
    </source>
</evidence>
<evidence type="ECO:0000313" key="12">
    <source>
        <dbReference type="Proteomes" id="UP000029121"/>
    </source>
</evidence>
<evidence type="ECO:0000256" key="3">
    <source>
        <dbReference type="ARBA" id="ARBA00022679"/>
    </source>
</evidence>
<keyword evidence="12" id="KW-1185">Reference proteome</keyword>
<feature type="transmembrane region" description="Helical" evidence="9">
    <location>
        <begin position="7"/>
        <end position="26"/>
    </location>
</feature>
<organism evidence="11 12">
    <name type="scientific">Capsella rubella</name>
    <dbReference type="NCBI Taxonomy" id="81985"/>
    <lineage>
        <taxon>Eukaryota</taxon>
        <taxon>Viridiplantae</taxon>
        <taxon>Streptophyta</taxon>
        <taxon>Embryophyta</taxon>
        <taxon>Tracheophyta</taxon>
        <taxon>Spermatophyta</taxon>
        <taxon>Magnoliopsida</taxon>
        <taxon>eudicotyledons</taxon>
        <taxon>Gunneridae</taxon>
        <taxon>Pentapetalae</taxon>
        <taxon>rosids</taxon>
        <taxon>malvids</taxon>
        <taxon>Brassicales</taxon>
        <taxon>Brassicaceae</taxon>
        <taxon>Camelineae</taxon>
        <taxon>Capsella</taxon>
    </lineage>
</organism>
<dbReference type="STRING" id="81985.R0EV04"/>
<feature type="transmembrane region" description="Helical" evidence="9">
    <location>
        <begin position="32"/>
        <end position="55"/>
    </location>
</feature>
<keyword evidence="8" id="KW-0012">Acyltransferase</keyword>
<reference evidence="12" key="1">
    <citation type="journal article" date="2013" name="Nat. Genet.">
        <title>The Capsella rubella genome and the genomic consequences of rapid mating system evolution.</title>
        <authorList>
            <person name="Slotte T."/>
            <person name="Hazzouri K.M."/>
            <person name="Agren J.A."/>
            <person name="Koenig D."/>
            <person name="Maumus F."/>
            <person name="Guo Y.L."/>
            <person name="Steige K."/>
            <person name="Platts A.E."/>
            <person name="Escobar J.S."/>
            <person name="Newman L.K."/>
            <person name="Wang W."/>
            <person name="Mandakova T."/>
            <person name="Vello E."/>
            <person name="Smith L.M."/>
            <person name="Henz S.R."/>
            <person name="Steffen J."/>
            <person name="Takuno S."/>
            <person name="Brandvain Y."/>
            <person name="Coop G."/>
            <person name="Andolfatto P."/>
            <person name="Hu T.T."/>
            <person name="Blanchette M."/>
            <person name="Clark R.M."/>
            <person name="Quesneville H."/>
            <person name="Nordborg M."/>
            <person name="Gaut B.S."/>
            <person name="Lysak M.A."/>
            <person name="Jenkins J."/>
            <person name="Grimwood J."/>
            <person name="Chapman J."/>
            <person name="Prochnik S."/>
            <person name="Shu S."/>
            <person name="Rokhsar D."/>
            <person name="Schmutz J."/>
            <person name="Weigel D."/>
            <person name="Wright S.I."/>
        </authorList>
    </citation>
    <scope>NUCLEOTIDE SEQUENCE [LARGE SCALE GENOMIC DNA]</scope>
    <source>
        <strain evidence="12">cv. Monte Gargano</strain>
    </source>
</reference>
<dbReference type="Proteomes" id="UP000029121">
    <property type="component" value="Unassembled WGS sequence"/>
</dbReference>
<gene>
    <name evidence="11" type="ORF">CARUB_v10027662mg</name>
</gene>
<dbReference type="Pfam" id="PF13813">
    <property type="entry name" value="MBOAT_2"/>
    <property type="match status" value="1"/>
</dbReference>
<dbReference type="eggNOG" id="ENOG502SGJ4">
    <property type="taxonomic scope" value="Eukaryota"/>
</dbReference>
<protein>
    <recommendedName>
        <fullName evidence="10">Wax synthase domain-containing protein</fullName>
    </recommendedName>
</protein>
<evidence type="ECO:0000256" key="9">
    <source>
        <dbReference type="SAM" id="Phobius"/>
    </source>
</evidence>
<dbReference type="PIRSF" id="PIRSF037006">
    <property type="entry name" value="Wax_synthase"/>
    <property type="match status" value="1"/>
</dbReference>
<evidence type="ECO:0000256" key="5">
    <source>
        <dbReference type="ARBA" id="ARBA00022989"/>
    </source>
</evidence>
<dbReference type="AlphaFoldDB" id="R0EV04"/>
<proteinExistence type="inferred from homology"/>
<keyword evidence="6" id="KW-0443">Lipid metabolism</keyword>
<dbReference type="InterPro" id="IPR017088">
    <property type="entry name" value="Wax_synthase_Magnoliopsida"/>
</dbReference>
<keyword evidence="4 9" id="KW-0812">Transmembrane</keyword>